<feature type="region of interest" description="Disordered" evidence="1">
    <location>
        <begin position="376"/>
        <end position="396"/>
    </location>
</feature>
<protein>
    <submittedName>
        <fullName evidence="2">Phage major capsid protein, P2 family</fullName>
    </submittedName>
</protein>
<gene>
    <name evidence="2" type="ORF">NCTC12026_01645</name>
</gene>
<dbReference type="EMBL" id="UGUA01000002">
    <property type="protein sequence ID" value="SUC35259.1"/>
    <property type="molecule type" value="Genomic_DNA"/>
</dbReference>
<evidence type="ECO:0000313" key="2">
    <source>
        <dbReference type="EMBL" id="SUC35259.1"/>
    </source>
</evidence>
<dbReference type="Proteomes" id="UP000255129">
    <property type="component" value="Unassembled WGS sequence"/>
</dbReference>
<dbReference type="AlphaFoldDB" id="A0A379G2L5"/>
<dbReference type="NCBIfam" id="TIGR01551">
    <property type="entry name" value="major_capsid_P2"/>
    <property type="match status" value="1"/>
</dbReference>
<evidence type="ECO:0000256" key="1">
    <source>
        <dbReference type="SAM" id="MobiDB-lite"/>
    </source>
</evidence>
<accession>A0A379G2L5</accession>
<evidence type="ECO:0000313" key="3">
    <source>
        <dbReference type="Proteomes" id="UP000255129"/>
    </source>
</evidence>
<reference evidence="2 3" key="1">
    <citation type="submission" date="2018-06" db="EMBL/GenBank/DDBJ databases">
        <authorList>
            <consortium name="Pathogen Informatics"/>
            <person name="Doyle S."/>
        </authorList>
    </citation>
    <scope>NUCLEOTIDE SEQUENCE [LARGE SCALE GENOMIC DNA]</scope>
    <source>
        <strain evidence="2 3">NCTC12026</strain>
    </source>
</reference>
<name>A0A379G2L5_9GAMM</name>
<feature type="region of interest" description="Disordered" evidence="1">
    <location>
        <begin position="76"/>
        <end position="96"/>
    </location>
</feature>
<dbReference type="Pfam" id="PF05125">
    <property type="entry name" value="Phage_cap_P2"/>
    <property type="match status" value="1"/>
</dbReference>
<organism evidence="2 3">
    <name type="scientific">Providencia rustigianii</name>
    <dbReference type="NCBI Taxonomy" id="158850"/>
    <lineage>
        <taxon>Bacteria</taxon>
        <taxon>Pseudomonadati</taxon>
        <taxon>Pseudomonadota</taxon>
        <taxon>Gammaproteobacteria</taxon>
        <taxon>Enterobacterales</taxon>
        <taxon>Morganellaceae</taxon>
        <taxon>Providencia</taxon>
    </lineage>
</organism>
<proteinExistence type="predicted"/>
<sequence>MRKETKVKFNGYMTQLGHIYGVEPQEFAVSKVEITPSAAQKLESKIQLSAVFLTKINIVPVKDQVGEKIGIGIGSTVAGTTDTTKQDREPTDPTQLAKQGYHCRQTNFDTAIRYEKLDMWAMFEDFQRRIRDAIIQRQALDRIMIGFNGTSRAATSNREVNKLLQDVNVGWLHKIRLEAPDHVLGSSTDKDTNKITPEPIKVGKGEDYENLDALVMQAIDHAISEVYADDTDLVVICGRSLLADKYFPIVNRDQANTEILAADVIISQKRIGGLPAVRVPYFPKNGILITRLDNLSIYWQIESRRRQVKDNAKRDRVENYESVSEDYIIEDYDCVALIENIEIIKSKSESDSPAGDDAEQKAKMLATLEENEALKAELEALKNAEPEKTSKESKGS</sequence>
<dbReference type="RefSeq" id="WP_181875010.1">
    <property type="nucleotide sequence ID" value="NZ_UGUA01000002.1"/>
</dbReference>
<dbReference type="InterPro" id="IPR006441">
    <property type="entry name" value="Phage_P2_GpN"/>
</dbReference>